<proteinExistence type="predicted"/>
<dbReference type="InterPro" id="IPR058922">
    <property type="entry name" value="WHD_DRP"/>
</dbReference>
<evidence type="ECO:0000256" key="4">
    <source>
        <dbReference type="ARBA" id="ARBA00022614"/>
    </source>
</evidence>
<dbReference type="GO" id="GO:0004674">
    <property type="term" value="F:protein serine/threonine kinase activity"/>
    <property type="evidence" value="ECO:0007669"/>
    <property type="project" value="UniProtKB-KW"/>
</dbReference>
<dbReference type="InterPro" id="IPR008271">
    <property type="entry name" value="Ser/Thr_kinase_AS"/>
</dbReference>
<dbReference type="PRINTS" id="PR00364">
    <property type="entry name" value="DISEASERSIST"/>
</dbReference>
<dbReference type="Gene3D" id="3.40.50.300">
    <property type="entry name" value="P-loop containing nucleotide triphosphate hydrolases"/>
    <property type="match status" value="1"/>
</dbReference>
<keyword evidence="8 16" id="KW-0547">Nucleotide-binding</keyword>
<keyword evidence="5" id="KW-0808">Transferase</keyword>
<evidence type="ECO:0000313" key="18">
    <source>
        <dbReference type="EMBL" id="RCV33310.1"/>
    </source>
</evidence>
<evidence type="ECO:0000256" key="12">
    <source>
        <dbReference type="ARBA" id="ARBA00022989"/>
    </source>
</evidence>
<dbReference type="GO" id="GO:0006952">
    <property type="term" value="P:defense response"/>
    <property type="evidence" value="ECO:0007669"/>
    <property type="project" value="UniProtKB-KW"/>
</dbReference>
<dbReference type="Gene3D" id="3.30.200.20">
    <property type="entry name" value="Phosphorylase Kinase, domain 1"/>
    <property type="match status" value="1"/>
</dbReference>
<evidence type="ECO:0000256" key="9">
    <source>
        <dbReference type="ARBA" id="ARBA00022777"/>
    </source>
</evidence>
<dbReference type="SUPFAM" id="SSF52540">
    <property type="entry name" value="P-loop containing nucleoside triphosphate hydrolases"/>
    <property type="match status" value="1"/>
</dbReference>
<evidence type="ECO:0000256" key="13">
    <source>
        <dbReference type="ARBA" id="ARBA00023136"/>
    </source>
</evidence>
<dbReference type="InterPro" id="IPR036388">
    <property type="entry name" value="WH-like_DNA-bd_sf"/>
</dbReference>
<keyword evidence="4" id="KW-0433">Leucine-rich repeat</keyword>
<dbReference type="InterPro" id="IPR042197">
    <property type="entry name" value="Apaf_helical"/>
</dbReference>
<dbReference type="InterPro" id="IPR027417">
    <property type="entry name" value="P-loop_NTPase"/>
</dbReference>
<dbReference type="SUPFAM" id="SSF56112">
    <property type="entry name" value="Protein kinase-like (PK-like)"/>
    <property type="match status" value="1"/>
</dbReference>
<protein>
    <recommendedName>
        <fullName evidence="2">non-specific serine/threonine protein kinase</fullName>
        <ecNumber evidence="2">2.7.11.1</ecNumber>
    </recommendedName>
</protein>
<dbReference type="InterPro" id="IPR032675">
    <property type="entry name" value="LRR_dom_sf"/>
</dbReference>
<dbReference type="PROSITE" id="PS50011">
    <property type="entry name" value="PROTEIN_KINASE_DOM"/>
    <property type="match status" value="1"/>
</dbReference>
<feature type="domain" description="Protein kinase" evidence="17">
    <location>
        <begin position="19"/>
        <end position="307"/>
    </location>
</feature>
<dbReference type="GO" id="GO:0043531">
    <property type="term" value="F:ADP binding"/>
    <property type="evidence" value="ECO:0007669"/>
    <property type="project" value="InterPro"/>
</dbReference>
<keyword evidence="9" id="KW-0418">Kinase</keyword>
<dbReference type="PROSITE" id="PS00108">
    <property type="entry name" value="PROTEIN_KINASE_ST"/>
    <property type="match status" value="1"/>
</dbReference>
<keyword evidence="7" id="KW-0677">Repeat</keyword>
<dbReference type="PROSITE" id="PS00107">
    <property type="entry name" value="PROTEIN_KINASE_ATP"/>
    <property type="match status" value="1"/>
</dbReference>
<evidence type="ECO:0000256" key="11">
    <source>
        <dbReference type="ARBA" id="ARBA00022840"/>
    </source>
</evidence>
<dbReference type="EC" id="2.7.11.1" evidence="2"/>
<dbReference type="PANTHER" id="PTHR45707:SF76">
    <property type="entry name" value="PROTEIN KINASE DOMAIN-CONTAINING PROTEIN"/>
    <property type="match status" value="1"/>
</dbReference>
<reference evidence="18" key="1">
    <citation type="journal article" date="2012" name="Nat. Biotechnol.">
        <title>Reference genome sequence of the model plant Setaria.</title>
        <authorList>
            <person name="Bennetzen J.L."/>
            <person name="Schmutz J."/>
            <person name="Wang H."/>
            <person name="Percifield R."/>
            <person name="Hawkins J."/>
            <person name="Pontaroli A.C."/>
            <person name="Estep M."/>
            <person name="Feng L."/>
            <person name="Vaughn J.N."/>
            <person name="Grimwood J."/>
            <person name="Jenkins J."/>
            <person name="Barry K."/>
            <person name="Lindquist E."/>
            <person name="Hellsten U."/>
            <person name="Deshpande S."/>
            <person name="Wang X."/>
            <person name="Wu X."/>
            <person name="Mitros T."/>
            <person name="Triplett J."/>
            <person name="Yang X."/>
            <person name="Ye C.Y."/>
            <person name="Mauro-Herrera M."/>
            <person name="Wang L."/>
            <person name="Li P."/>
            <person name="Sharma M."/>
            <person name="Sharma R."/>
            <person name="Ronald P.C."/>
            <person name="Panaud O."/>
            <person name="Kellogg E.A."/>
            <person name="Brutnell T.P."/>
            <person name="Doust A.N."/>
            <person name="Tuskan G.A."/>
            <person name="Rokhsar D."/>
            <person name="Devos K.M."/>
        </authorList>
    </citation>
    <scope>NUCLEOTIDE SEQUENCE [LARGE SCALE GENOMIC DNA]</scope>
    <source>
        <strain evidence="18">Yugu1</strain>
    </source>
</reference>
<evidence type="ECO:0000256" key="3">
    <source>
        <dbReference type="ARBA" id="ARBA00022527"/>
    </source>
</evidence>
<dbReference type="OrthoDB" id="608304at2759"/>
<dbReference type="Gene3D" id="1.10.10.10">
    <property type="entry name" value="Winged helix-like DNA-binding domain superfamily/Winged helix DNA-binding domain"/>
    <property type="match status" value="1"/>
</dbReference>
<dbReference type="Pfam" id="PF00069">
    <property type="entry name" value="Pkinase"/>
    <property type="match status" value="1"/>
</dbReference>
<evidence type="ECO:0000256" key="2">
    <source>
        <dbReference type="ARBA" id="ARBA00012513"/>
    </source>
</evidence>
<comment type="catalytic activity">
    <reaction evidence="14">
        <text>L-threonyl-[protein] + ATP = O-phospho-L-threonyl-[protein] + ADP + H(+)</text>
        <dbReference type="Rhea" id="RHEA:46608"/>
        <dbReference type="Rhea" id="RHEA-COMP:11060"/>
        <dbReference type="Rhea" id="RHEA-COMP:11605"/>
        <dbReference type="ChEBI" id="CHEBI:15378"/>
        <dbReference type="ChEBI" id="CHEBI:30013"/>
        <dbReference type="ChEBI" id="CHEBI:30616"/>
        <dbReference type="ChEBI" id="CHEBI:61977"/>
        <dbReference type="ChEBI" id="CHEBI:456216"/>
        <dbReference type="EC" id="2.7.11.1"/>
    </reaction>
</comment>
<gene>
    <name evidence="18" type="ORF">SETIT_7G074000v2</name>
</gene>
<dbReference type="Pfam" id="PF25019">
    <property type="entry name" value="LRR_R13L1-DRL21"/>
    <property type="match status" value="1"/>
</dbReference>
<evidence type="ECO:0000256" key="1">
    <source>
        <dbReference type="ARBA" id="ARBA00004162"/>
    </source>
</evidence>
<dbReference type="Pfam" id="PF23559">
    <property type="entry name" value="WHD_DRP"/>
    <property type="match status" value="1"/>
</dbReference>
<evidence type="ECO:0000256" key="7">
    <source>
        <dbReference type="ARBA" id="ARBA00022737"/>
    </source>
</evidence>
<dbReference type="InterPro" id="IPR011009">
    <property type="entry name" value="Kinase-like_dom_sf"/>
</dbReference>
<evidence type="ECO:0000256" key="6">
    <source>
        <dbReference type="ARBA" id="ARBA00022692"/>
    </source>
</evidence>
<dbReference type="SUPFAM" id="SSF52047">
    <property type="entry name" value="RNI-like"/>
    <property type="match status" value="2"/>
</dbReference>
<keyword evidence="13" id="KW-0472">Membrane</keyword>
<comment type="catalytic activity">
    <reaction evidence="15">
        <text>L-seryl-[protein] + ATP = O-phospho-L-seryl-[protein] + ADP + H(+)</text>
        <dbReference type="Rhea" id="RHEA:17989"/>
        <dbReference type="Rhea" id="RHEA-COMP:9863"/>
        <dbReference type="Rhea" id="RHEA-COMP:11604"/>
        <dbReference type="ChEBI" id="CHEBI:15378"/>
        <dbReference type="ChEBI" id="CHEBI:29999"/>
        <dbReference type="ChEBI" id="CHEBI:30616"/>
        <dbReference type="ChEBI" id="CHEBI:83421"/>
        <dbReference type="ChEBI" id="CHEBI:456216"/>
        <dbReference type="EC" id="2.7.11.1"/>
    </reaction>
</comment>
<evidence type="ECO:0000256" key="8">
    <source>
        <dbReference type="ARBA" id="ARBA00022741"/>
    </source>
</evidence>
<dbReference type="InterPro" id="IPR001611">
    <property type="entry name" value="Leu-rich_rpt"/>
</dbReference>
<dbReference type="Gene3D" id="1.10.510.10">
    <property type="entry name" value="Transferase(Phosphotransferase) domain 1"/>
    <property type="match status" value="1"/>
</dbReference>
<name>A0A368RUS3_SETIT</name>
<evidence type="ECO:0000256" key="16">
    <source>
        <dbReference type="PROSITE-ProRule" id="PRU10141"/>
    </source>
</evidence>
<dbReference type="EMBL" id="CM003534">
    <property type="protein sequence ID" value="RCV33310.1"/>
    <property type="molecule type" value="Genomic_DNA"/>
</dbReference>
<dbReference type="Pfam" id="PF23598">
    <property type="entry name" value="LRR_14"/>
    <property type="match status" value="1"/>
</dbReference>
<dbReference type="KEGG" id="sita:101768326"/>
<reference evidence="18" key="2">
    <citation type="submission" date="2015-07" db="EMBL/GenBank/DDBJ databases">
        <authorList>
            <person name="Noorani M."/>
        </authorList>
    </citation>
    <scope>NUCLEOTIDE SEQUENCE</scope>
    <source>
        <strain evidence="18">Yugu1</strain>
    </source>
</reference>
<evidence type="ECO:0000259" key="17">
    <source>
        <dbReference type="PROSITE" id="PS50011"/>
    </source>
</evidence>
<evidence type="ECO:0000256" key="15">
    <source>
        <dbReference type="ARBA" id="ARBA00048679"/>
    </source>
</evidence>
<keyword evidence="10" id="KW-0611">Plant defense</keyword>
<dbReference type="Gene3D" id="3.80.10.10">
    <property type="entry name" value="Ribonuclease Inhibitor"/>
    <property type="match status" value="3"/>
</dbReference>
<keyword evidence="11 16" id="KW-0067">ATP-binding</keyword>
<dbReference type="InterPro" id="IPR000719">
    <property type="entry name" value="Prot_kinase_dom"/>
</dbReference>
<dbReference type="InterPro" id="IPR055414">
    <property type="entry name" value="LRR_R13L4/SHOC2-like"/>
</dbReference>
<feature type="binding site" evidence="16">
    <location>
        <position position="47"/>
    </location>
    <ligand>
        <name>ATP</name>
        <dbReference type="ChEBI" id="CHEBI:30616"/>
    </ligand>
</feature>
<evidence type="ECO:0000256" key="10">
    <source>
        <dbReference type="ARBA" id="ARBA00022821"/>
    </source>
</evidence>
<dbReference type="FunFam" id="1.10.510.10:FF:001023">
    <property type="entry name" value="Os07g0541700 protein"/>
    <property type="match status" value="1"/>
</dbReference>
<dbReference type="Pfam" id="PF00931">
    <property type="entry name" value="NB-ARC"/>
    <property type="match status" value="1"/>
</dbReference>
<dbReference type="InterPro" id="IPR056789">
    <property type="entry name" value="LRR_R13L1-DRL21"/>
</dbReference>
<dbReference type="PANTHER" id="PTHR45707">
    <property type="entry name" value="C2 CALCIUM/LIPID-BINDING PLANT PHOSPHORIBOSYLTRANSFERASE FAMILY PROTEIN"/>
    <property type="match status" value="1"/>
</dbReference>
<comment type="subcellular location">
    <subcellularLocation>
        <location evidence="1">Cell membrane</location>
        <topology evidence="1">Single-pass membrane protein</topology>
    </subcellularLocation>
</comment>
<dbReference type="Gene3D" id="1.10.8.430">
    <property type="entry name" value="Helical domain of apoptotic protease-activating factors"/>
    <property type="match status" value="1"/>
</dbReference>
<evidence type="ECO:0000256" key="5">
    <source>
        <dbReference type="ARBA" id="ARBA00022679"/>
    </source>
</evidence>
<organism evidence="18">
    <name type="scientific">Setaria italica</name>
    <name type="common">Foxtail millet</name>
    <name type="synonym">Panicum italicum</name>
    <dbReference type="NCBI Taxonomy" id="4555"/>
    <lineage>
        <taxon>Eukaryota</taxon>
        <taxon>Viridiplantae</taxon>
        <taxon>Streptophyta</taxon>
        <taxon>Embryophyta</taxon>
        <taxon>Tracheophyta</taxon>
        <taxon>Spermatophyta</taxon>
        <taxon>Magnoliopsida</taxon>
        <taxon>Liliopsida</taxon>
        <taxon>Poales</taxon>
        <taxon>Poaceae</taxon>
        <taxon>PACMAD clade</taxon>
        <taxon>Panicoideae</taxon>
        <taxon>Panicodae</taxon>
        <taxon>Paniceae</taxon>
        <taxon>Cenchrinae</taxon>
        <taxon>Setaria</taxon>
    </lineage>
</organism>
<dbReference type="GO" id="GO:0005524">
    <property type="term" value="F:ATP binding"/>
    <property type="evidence" value="ECO:0007669"/>
    <property type="project" value="UniProtKB-UniRule"/>
</dbReference>
<dbReference type="PROSITE" id="PS51450">
    <property type="entry name" value="LRR"/>
    <property type="match status" value="1"/>
</dbReference>
<dbReference type="SMART" id="SM00220">
    <property type="entry name" value="S_TKc"/>
    <property type="match status" value="1"/>
</dbReference>
<keyword evidence="3" id="KW-0723">Serine/threonine-protein kinase</keyword>
<dbReference type="GO" id="GO:0005886">
    <property type="term" value="C:plasma membrane"/>
    <property type="evidence" value="ECO:0007669"/>
    <property type="project" value="UniProtKB-SubCell"/>
</dbReference>
<keyword evidence="12" id="KW-1133">Transmembrane helix</keyword>
<dbReference type="InterPro" id="IPR017441">
    <property type="entry name" value="Protein_kinase_ATP_BS"/>
</dbReference>
<sequence>MEEPVELTFQDLREITDDFSEERIVGAGGFGIVYKGVTKHGVDVAVKILRRGSNPDLDFKQFQNEFYNLMKVKHENIVQFLGYCYEIETTRSECNGIIVRIEEIHGALCFEYMHNGSLKNHLSDESSRLDWHTRYKIIKGTCEGLRYIHQTESLLHLDLKPDNILLDQDMVPKIADFGLSKIFGDDLTRTTKSPLGTPGFQPPEFIDKGEISEKFDIFSLGVIIIKIVSGPEGYPKCQYMPSEEFIDQVKGNWRKRWQTSSIDSLLESAWCRQVETCTKIALLNCLEKDSQKRPHIVKIINMLNETETNNYEERQIFQPPENGHNTVCGTTRHNKMELIEEHKVIADVGEDLIVGRGEEKNKIVASLLESIKSAKIVILPIYGIGGIGKTTFAKLIYNHTNFKYYSHVWVYVSQRFDLKEIGKSIDSQLSGEENQANEQLISKEILIVLDDFWEDNPIKIEELKDMLYRGDSIKTVIVLVTTRSADIAQKICRNIEPYQIESLTDEMCWDIIKEKSGLKGVHGKENENLVDIGKKIAQKCGGVALAAQTLGFMLRSIKHDEWITVKNSDIWNETISEDTSLPQHVLASLKLSYAFSMDDFLKKCFTYCAIFPKGHRIVKYDLIYQWISLGFIMPTKILSTLQLCEKYIVRLLGLTFLQHSTSAKTYGTYGEHDTFTMHDLVHDLAVSVLGDRILYQSKQGNDGGSICRYALLHDSSKPLESWTTFPDRLWALHFLNCQWIDVHGAAFELGESLRVLDLSECSIQKLPDSIGLLKRLRYLNAPRIREQMLPECITKLSKLMYLSLRGSCYILELPESIGEMEGLVHLDLSGCLGIKTLPASFGNLTSLEHVDFANCKNVTGVSKCLASFTKLQHLNLSNCESIGDLPRAFGSLTELQYLNLSDSSYLSGNKLTMPEYLGSLTKLKYLLGSLTKLKYLNLSSSNIYVNLSPGNQQHIISSPEAFGSLTELKYLNLSHHCFMGKLLPSFGNLCNLVHLDLSYCHPLRGLPGALNGLTKLQYLDLYNCFGFDAMEWLQDAFGNLSELRHLNLGCCIGNISYHPDKINALLGWICNLTNLEYLSLRENNTIYSIPETLANLRKLHTLDLSFCGRLQRLPASISEIESLKFLYTMECWKLDRSTLPSQWTSSSRIPPHFVAHTGDGESSSYVFQYEDGNPARIKISRLENVKSAGEARTIKPVGKTHITQLTLEWTRDAKRLVEDAEVLRELEPPHSISIFRLHGYNSVSFPSWVHFGAYLPHLTSFEMRDLPNCNSLPPLGQLPNLEDLDIGGMDSIMEIGADLYGGPRAFPRLENFRIHGMKWLAVWNTELTVFPCLSYVSISGCPRLRFEGRPPRSMEDNLELSIYRSDEVMLSSWENIGDATDSTVTTLEVISCLLPLYQWRLLRHLPCLQVLTIEDCSVISHDAHRIFFAIPPLSRLSALTVRPGPEGFELCGQSEDCRSIRLMSFVPEVPENLFDMAPWSCSTSKLQVKPALRERELDLCELDLRELEQTLRQLVRFETWQNSRGVGST</sequence>
<evidence type="ECO:0000256" key="14">
    <source>
        <dbReference type="ARBA" id="ARBA00047899"/>
    </source>
</evidence>
<keyword evidence="6" id="KW-0812">Transmembrane</keyword>
<accession>A0A368RUS3</accession>
<dbReference type="InterPro" id="IPR002182">
    <property type="entry name" value="NB-ARC"/>
</dbReference>